<dbReference type="AlphaFoldDB" id="A0A820MSF2"/>
<dbReference type="Proteomes" id="UP000663868">
    <property type="component" value="Unassembled WGS sequence"/>
</dbReference>
<reference evidence="1" key="1">
    <citation type="submission" date="2021-02" db="EMBL/GenBank/DDBJ databases">
        <authorList>
            <person name="Nowell W R."/>
        </authorList>
    </citation>
    <scope>NUCLEOTIDE SEQUENCE</scope>
</reference>
<evidence type="ECO:0000313" key="1">
    <source>
        <dbReference type="EMBL" id="CAF4377252.1"/>
    </source>
</evidence>
<dbReference type="EMBL" id="CAJOBB010021560">
    <property type="protein sequence ID" value="CAF4377252.1"/>
    <property type="molecule type" value="Genomic_DNA"/>
</dbReference>
<organism evidence="1 2">
    <name type="scientific">Adineta steineri</name>
    <dbReference type="NCBI Taxonomy" id="433720"/>
    <lineage>
        <taxon>Eukaryota</taxon>
        <taxon>Metazoa</taxon>
        <taxon>Spiralia</taxon>
        <taxon>Gnathifera</taxon>
        <taxon>Rotifera</taxon>
        <taxon>Eurotatoria</taxon>
        <taxon>Bdelloidea</taxon>
        <taxon>Adinetida</taxon>
        <taxon>Adinetidae</taxon>
        <taxon>Adineta</taxon>
    </lineage>
</organism>
<name>A0A820MSF2_9BILA</name>
<gene>
    <name evidence="1" type="ORF">KXQ929_LOCUS49702</name>
</gene>
<accession>A0A820MSF2</accession>
<evidence type="ECO:0000313" key="2">
    <source>
        <dbReference type="Proteomes" id="UP000663868"/>
    </source>
</evidence>
<sequence length="90" mass="10460">MFLLKWISILLEKEVNIVIEFHLMINVNNLCTMTSDIKRKIIFTTWQHGSIDRDLIMLCMNPYTEIFTNGPLFLKTPSGLVVDDIPAIYD</sequence>
<protein>
    <submittedName>
        <fullName evidence="1">Uncharacterized protein</fullName>
    </submittedName>
</protein>
<comment type="caution">
    <text evidence="1">The sequence shown here is derived from an EMBL/GenBank/DDBJ whole genome shotgun (WGS) entry which is preliminary data.</text>
</comment>
<proteinExistence type="predicted"/>
<feature type="non-terminal residue" evidence="1">
    <location>
        <position position="90"/>
    </location>
</feature>